<keyword evidence="2" id="KW-0812">Transmembrane</keyword>
<dbReference type="OrthoDB" id="2103474at2759"/>
<evidence type="ECO:0000256" key="2">
    <source>
        <dbReference type="SAM" id="Phobius"/>
    </source>
</evidence>
<evidence type="ECO:0000256" key="1">
    <source>
        <dbReference type="SAM" id="MobiDB-lite"/>
    </source>
</evidence>
<evidence type="ECO:0000313" key="4">
    <source>
        <dbReference type="Proteomes" id="UP000663131"/>
    </source>
</evidence>
<dbReference type="EMBL" id="CP063133">
    <property type="protein sequence ID" value="QOU19193.1"/>
    <property type="molecule type" value="Genomic_DNA"/>
</dbReference>
<evidence type="ECO:0000313" key="3">
    <source>
        <dbReference type="EMBL" id="QOU19193.1"/>
    </source>
</evidence>
<feature type="compositionally biased region" description="Polar residues" evidence="1">
    <location>
        <begin position="362"/>
        <end position="386"/>
    </location>
</feature>
<dbReference type="GeneID" id="64576337"/>
<dbReference type="AlphaFoldDB" id="A0A871QZT7"/>
<feature type="region of interest" description="Disordered" evidence="1">
    <location>
        <begin position="275"/>
        <end position="395"/>
    </location>
</feature>
<accession>A0A871QZT7</accession>
<proteinExistence type="predicted"/>
<dbReference type="Proteomes" id="UP000663131">
    <property type="component" value="Chromosome 5"/>
</dbReference>
<dbReference type="KEGG" id="bbrx:BRETT_004414"/>
<feature type="transmembrane region" description="Helical" evidence="2">
    <location>
        <begin position="126"/>
        <end position="149"/>
    </location>
</feature>
<keyword evidence="2" id="KW-1133">Transmembrane helix</keyword>
<reference evidence="3" key="1">
    <citation type="submission" date="2020-10" db="EMBL/GenBank/DDBJ databases">
        <authorList>
            <person name="Palmer J.M."/>
        </authorList>
    </citation>
    <scope>NUCLEOTIDE SEQUENCE</scope>
    <source>
        <strain evidence="3">UCD 2041</strain>
    </source>
</reference>
<protein>
    <submittedName>
        <fullName evidence="3">Uncharacterized protein</fullName>
    </submittedName>
</protein>
<organism evidence="3 4">
    <name type="scientific">Dekkera bruxellensis</name>
    <name type="common">Brettanomyces custersii</name>
    <dbReference type="NCBI Taxonomy" id="5007"/>
    <lineage>
        <taxon>Eukaryota</taxon>
        <taxon>Fungi</taxon>
        <taxon>Dikarya</taxon>
        <taxon>Ascomycota</taxon>
        <taxon>Saccharomycotina</taxon>
        <taxon>Pichiomycetes</taxon>
        <taxon>Pichiales</taxon>
        <taxon>Pichiaceae</taxon>
        <taxon>Brettanomyces</taxon>
    </lineage>
</organism>
<dbReference type="PANTHER" id="PTHR35519">
    <property type="entry name" value="MEMBRANE PROTEINS"/>
    <property type="match status" value="1"/>
</dbReference>
<feature type="transmembrane region" description="Helical" evidence="2">
    <location>
        <begin position="85"/>
        <end position="105"/>
    </location>
</feature>
<name>A0A871QZT7_DEKBR</name>
<feature type="region of interest" description="Disordered" evidence="1">
    <location>
        <begin position="184"/>
        <end position="203"/>
    </location>
</feature>
<feature type="compositionally biased region" description="Polar residues" evidence="1">
    <location>
        <begin position="343"/>
        <end position="352"/>
    </location>
</feature>
<feature type="compositionally biased region" description="Polar residues" evidence="1">
    <location>
        <begin position="303"/>
        <end position="323"/>
    </location>
</feature>
<dbReference type="RefSeq" id="XP_041135686.1">
    <property type="nucleotide sequence ID" value="XM_041282910.1"/>
</dbReference>
<keyword evidence="2" id="KW-0472">Membrane</keyword>
<dbReference type="InterPro" id="IPR025187">
    <property type="entry name" value="DUF4112"/>
</dbReference>
<dbReference type="Pfam" id="PF13430">
    <property type="entry name" value="DUF4112"/>
    <property type="match status" value="1"/>
</dbReference>
<dbReference type="PANTHER" id="PTHR35519:SF1">
    <property type="entry name" value="YALI0C06193P"/>
    <property type="match status" value="1"/>
</dbReference>
<sequence>MQTLKSFAEGLAEDTAIDKFNELAEKYIKTKNPYIETLPDGSTRKLKLPASATKQEQKQWKKIQKRAWLDDKCFMGCYPVDCGCGLGPIMVILPGIGPYLMYLVHLKLIQMAVSKFHIDAATQAKLHANIIFDLLITLPPVIGSFFAWLNGCSTRNAAIIHTEIRKQLLEREGTHEQQTVPIENVDNRPNVNHNNSGNPDIFQANRPEQQEIRKASVNQQSRPYNENLYGNMPRKGLNTGQSQQYNTYQHVNRPVKENNDNQHKDIPRYPTYIHNHPNRTSNQHYMNRPIEHPNRPLPEIPHTTPTVSRSYSDNPYSTTSTPFSRPPAYGNTSKLSQKKEQLASLNRQSQVADSRAEYYPSSPRQETYHPGTSLSNGRRASPNTSRRPPPGYFGN</sequence>
<reference evidence="3" key="2">
    <citation type="journal article" name="BMC Genomics">
        <title>New genome assemblies reveal patterns of domestication and adaptation across Brettanomyces (Dekkera) species.</title>
        <authorList>
            <person name="Roach M.J."/>
            <person name="Borneman A.R."/>
        </authorList>
    </citation>
    <scope>NUCLEOTIDE SEQUENCE</scope>
    <source>
        <strain evidence="3">UCD 2041</strain>
    </source>
</reference>
<gene>
    <name evidence="3" type="ORF">BRETT_004414</name>
</gene>